<dbReference type="SMART" id="SM00320">
    <property type="entry name" value="WD40"/>
    <property type="match status" value="6"/>
</dbReference>
<dbReference type="PROSITE" id="PS50082">
    <property type="entry name" value="WD_REPEATS_2"/>
    <property type="match status" value="5"/>
</dbReference>
<evidence type="ECO:0000313" key="5">
    <source>
        <dbReference type="Proteomes" id="UP000023152"/>
    </source>
</evidence>
<accession>X6P8F6</accession>
<feature type="repeat" description="WD" evidence="3">
    <location>
        <begin position="205"/>
        <end position="248"/>
    </location>
</feature>
<dbReference type="SUPFAM" id="SSF50978">
    <property type="entry name" value="WD40 repeat-like"/>
    <property type="match status" value="1"/>
</dbReference>
<dbReference type="InterPro" id="IPR015943">
    <property type="entry name" value="WD40/YVTN_repeat-like_dom_sf"/>
</dbReference>
<keyword evidence="5" id="KW-1185">Reference proteome</keyword>
<evidence type="ECO:0000256" key="1">
    <source>
        <dbReference type="ARBA" id="ARBA00022574"/>
    </source>
</evidence>
<dbReference type="EMBL" id="ASPP01002252">
    <property type="protein sequence ID" value="ETO34830.1"/>
    <property type="molecule type" value="Genomic_DNA"/>
</dbReference>
<dbReference type="PROSITE" id="PS50294">
    <property type="entry name" value="WD_REPEATS_REGION"/>
    <property type="match status" value="3"/>
</dbReference>
<comment type="caution">
    <text evidence="4">The sequence shown here is derived from an EMBL/GenBank/DDBJ whole genome shotgun (WGS) entry which is preliminary data.</text>
</comment>
<proteinExistence type="predicted"/>
<dbReference type="InterPro" id="IPR020472">
    <property type="entry name" value="WD40_PAC1"/>
</dbReference>
<sequence length="481" mass="56164">MFVIILRHSLNNHICIVNFEKKEVVVEKVLINTFENTSNIDIDINKLKLYFSYIKQNKTSTQLPLPKEEEIPLIIQHWIKILHIKFGWIYEFDKLVVNYVMFIYFFFYAKQKIQMHTDIVWSIDYSTFGDGQFICSGSGDETVRVWDVDNNKQIQSLHGHLFGVFCVKFSRYHYHHHRKNVICSSSLDNTIRFWDIKHNKQLQILYEHDDSVYGIEFSPLSGGRYLCSGSTGATIRLWDVATSKSLHVFNRHERTVWCVDISPLQSNNDNKSNNIGVIDGHTNYVMSVKYGSNELLNTILSGSFDNSVRLWDIRSGQQIQAFDGHTRWVHAVEYSPLVIKNSDNTIRFWDIRSNKNELYIIKGDNEEDNGIYCLKFISLKRKEKINENARNATYDLNLCYGSRKLLEKSKKEKYCINAFKDFRKIQSGKLIKALSYNSHIMDVKILSNNQKILVATMDSIEVFDIISSEAKTIYNKWCETA</sequence>
<evidence type="ECO:0000256" key="2">
    <source>
        <dbReference type="ARBA" id="ARBA00022737"/>
    </source>
</evidence>
<dbReference type="CDD" id="cd00200">
    <property type="entry name" value="WD40"/>
    <property type="match status" value="1"/>
</dbReference>
<dbReference type="Pfam" id="PF00400">
    <property type="entry name" value="WD40"/>
    <property type="match status" value="5"/>
</dbReference>
<dbReference type="OrthoDB" id="361494at2759"/>
<reference evidence="4 5" key="1">
    <citation type="journal article" date="2013" name="Curr. Biol.">
        <title>The Genome of the Foraminiferan Reticulomyxa filosa.</title>
        <authorList>
            <person name="Glockner G."/>
            <person name="Hulsmann N."/>
            <person name="Schleicher M."/>
            <person name="Noegel A.A."/>
            <person name="Eichinger L."/>
            <person name="Gallinger C."/>
            <person name="Pawlowski J."/>
            <person name="Sierra R."/>
            <person name="Euteneuer U."/>
            <person name="Pillet L."/>
            <person name="Moustafa A."/>
            <person name="Platzer M."/>
            <person name="Groth M."/>
            <person name="Szafranski K."/>
            <person name="Schliwa M."/>
        </authorList>
    </citation>
    <scope>NUCLEOTIDE SEQUENCE [LARGE SCALE GENOMIC DNA]</scope>
</reference>
<feature type="repeat" description="WD" evidence="3">
    <location>
        <begin position="113"/>
        <end position="156"/>
    </location>
</feature>
<dbReference type="GO" id="GO:1990234">
    <property type="term" value="C:transferase complex"/>
    <property type="evidence" value="ECO:0007669"/>
    <property type="project" value="UniProtKB-ARBA"/>
</dbReference>
<protein>
    <submittedName>
        <fullName evidence="4">WD-40 repeat protein</fullName>
    </submittedName>
</protein>
<dbReference type="InterPro" id="IPR019775">
    <property type="entry name" value="WD40_repeat_CS"/>
</dbReference>
<organism evidence="4 5">
    <name type="scientific">Reticulomyxa filosa</name>
    <dbReference type="NCBI Taxonomy" id="46433"/>
    <lineage>
        <taxon>Eukaryota</taxon>
        <taxon>Sar</taxon>
        <taxon>Rhizaria</taxon>
        <taxon>Retaria</taxon>
        <taxon>Foraminifera</taxon>
        <taxon>Monothalamids</taxon>
        <taxon>Reticulomyxidae</taxon>
        <taxon>Reticulomyxa</taxon>
    </lineage>
</organism>
<feature type="repeat" description="WD" evidence="3">
    <location>
        <begin position="278"/>
        <end position="321"/>
    </location>
</feature>
<evidence type="ECO:0000313" key="4">
    <source>
        <dbReference type="EMBL" id="ETO34830.1"/>
    </source>
</evidence>
<feature type="repeat" description="WD" evidence="3">
    <location>
        <begin position="322"/>
        <end position="359"/>
    </location>
</feature>
<feature type="repeat" description="WD" evidence="3">
    <location>
        <begin position="157"/>
        <end position="204"/>
    </location>
</feature>
<name>X6P8F6_RETFI</name>
<keyword evidence="1 3" id="KW-0853">WD repeat</keyword>
<dbReference type="Proteomes" id="UP000023152">
    <property type="component" value="Unassembled WGS sequence"/>
</dbReference>
<gene>
    <name evidence="4" type="ORF">RFI_02258</name>
</gene>
<dbReference type="PROSITE" id="PS00678">
    <property type="entry name" value="WD_REPEATS_1"/>
    <property type="match status" value="3"/>
</dbReference>
<dbReference type="PRINTS" id="PR00320">
    <property type="entry name" value="GPROTEINBRPT"/>
</dbReference>
<dbReference type="Gene3D" id="2.130.10.10">
    <property type="entry name" value="YVTN repeat-like/Quinoprotein amine dehydrogenase"/>
    <property type="match status" value="2"/>
</dbReference>
<keyword evidence="2" id="KW-0677">Repeat</keyword>
<dbReference type="PANTHER" id="PTHR22847">
    <property type="entry name" value="WD40 REPEAT PROTEIN"/>
    <property type="match status" value="1"/>
</dbReference>
<dbReference type="AlphaFoldDB" id="X6P8F6"/>
<dbReference type="InterPro" id="IPR001680">
    <property type="entry name" value="WD40_rpt"/>
</dbReference>
<evidence type="ECO:0000256" key="3">
    <source>
        <dbReference type="PROSITE-ProRule" id="PRU00221"/>
    </source>
</evidence>
<dbReference type="PANTHER" id="PTHR22847:SF637">
    <property type="entry name" value="WD REPEAT DOMAIN 5B"/>
    <property type="match status" value="1"/>
</dbReference>
<dbReference type="InterPro" id="IPR036322">
    <property type="entry name" value="WD40_repeat_dom_sf"/>
</dbReference>